<gene>
    <name evidence="1" type="ORF">MNBD_CHLOROFLEXI01-1927</name>
</gene>
<feature type="non-terminal residue" evidence="1">
    <location>
        <position position="178"/>
    </location>
</feature>
<sequence length="178" mass="19120">MKRTFFVLLLLAVPSLFVACQEETPLPTPVPIADGTSSTPAPPVISDDPIVLPTETAVPPTATPTPPLAALVNNEPLLLTTFEAELARYEQAQAELGNDASSIDYQTVVLDALIEQLLIRQAAEAQGVVVTEQIINQEMSDLQAVAGSAENFTAWLEANRYSEAEFRAVVANGIFQEQ</sequence>
<name>A0A3B0UVJ1_9ZZZZ</name>
<dbReference type="PROSITE" id="PS51257">
    <property type="entry name" value="PROKAR_LIPOPROTEIN"/>
    <property type="match status" value="1"/>
</dbReference>
<organism evidence="1">
    <name type="scientific">hydrothermal vent metagenome</name>
    <dbReference type="NCBI Taxonomy" id="652676"/>
    <lineage>
        <taxon>unclassified sequences</taxon>
        <taxon>metagenomes</taxon>
        <taxon>ecological metagenomes</taxon>
    </lineage>
</organism>
<evidence type="ECO:0000313" key="1">
    <source>
        <dbReference type="EMBL" id="VAW35108.1"/>
    </source>
</evidence>
<dbReference type="Gene3D" id="1.10.4030.10">
    <property type="entry name" value="Porin chaperone SurA, peptide-binding domain"/>
    <property type="match status" value="1"/>
</dbReference>
<accession>A0A3B0UVJ1</accession>
<dbReference type="AlphaFoldDB" id="A0A3B0UVJ1"/>
<protein>
    <submittedName>
        <fullName evidence="1">Uncharacterized protein</fullName>
    </submittedName>
</protein>
<proteinExistence type="predicted"/>
<dbReference type="Pfam" id="PF13624">
    <property type="entry name" value="SurA_N_3"/>
    <property type="match status" value="1"/>
</dbReference>
<dbReference type="SUPFAM" id="SSF109998">
    <property type="entry name" value="Triger factor/SurA peptide-binding domain-like"/>
    <property type="match status" value="1"/>
</dbReference>
<dbReference type="InterPro" id="IPR027304">
    <property type="entry name" value="Trigger_fact/SurA_dom_sf"/>
</dbReference>
<dbReference type="EMBL" id="UOEU01000572">
    <property type="protein sequence ID" value="VAW35108.1"/>
    <property type="molecule type" value="Genomic_DNA"/>
</dbReference>
<reference evidence="1" key="1">
    <citation type="submission" date="2018-06" db="EMBL/GenBank/DDBJ databases">
        <authorList>
            <person name="Zhirakovskaya E."/>
        </authorList>
    </citation>
    <scope>NUCLEOTIDE SEQUENCE</scope>
</reference>